<dbReference type="SMART" id="SM00267">
    <property type="entry name" value="GGDEF"/>
    <property type="match status" value="1"/>
</dbReference>
<feature type="domain" description="PAS" evidence="1">
    <location>
        <begin position="366"/>
        <end position="442"/>
    </location>
</feature>
<feature type="domain" description="PAC" evidence="2">
    <location>
        <begin position="314"/>
        <end position="365"/>
    </location>
</feature>
<dbReference type="SUPFAM" id="SSF55785">
    <property type="entry name" value="PYP-like sensor domain (PAS domain)"/>
    <property type="match status" value="4"/>
</dbReference>
<evidence type="ECO:0000259" key="2">
    <source>
        <dbReference type="PROSITE" id="PS50113"/>
    </source>
</evidence>
<comment type="caution">
    <text evidence="4">The sequence shown here is derived from an EMBL/GenBank/DDBJ whole genome shotgun (WGS) entry which is preliminary data.</text>
</comment>
<dbReference type="InterPro" id="IPR029787">
    <property type="entry name" value="Nucleotide_cyclase"/>
</dbReference>
<dbReference type="InterPro" id="IPR013767">
    <property type="entry name" value="PAS_fold"/>
</dbReference>
<dbReference type="Pfam" id="PF00989">
    <property type="entry name" value="PAS"/>
    <property type="match status" value="1"/>
</dbReference>
<dbReference type="Gene3D" id="3.30.70.270">
    <property type="match status" value="1"/>
</dbReference>
<dbReference type="NCBIfam" id="TIGR00229">
    <property type="entry name" value="sensory_box"/>
    <property type="match status" value="1"/>
</dbReference>
<evidence type="ECO:0000313" key="5">
    <source>
        <dbReference type="Proteomes" id="UP000752012"/>
    </source>
</evidence>
<name>A0A969PSG3_9BACI</name>
<dbReference type="Pfam" id="PF00990">
    <property type="entry name" value="GGDEF"/>
    <property type="match status" value="1"/>
</dbReference>
<dbReference type="PROSITE" id="PS50113">
    <property type="entry name" value="PAC"/>
    <property type="match status" value="1"/>
</dbReference>
<dbReference type="NCBIfam" id="TIGR00254">
    <property type="entry name" value="GGDEF"/>
    <property type="match status" value="1"/>
</dbReference>
<dbReference type="CDD" id="cd00130">
    <property type="entry name" value="PAS"/>
    <property type="match status" value="1"/>
</dbReference>
<dbReference type="CDD" id="cd01949">
    <property type="entry name" value="GGDEF"/>
    <property type="match status" value="1"/>
</dbReference>
<protein>
    <submittedName>
        <fullName evidence="4">Diguanylate cyclase</fullName>
    </submittedName>
</protein>
<reference evidence="4 5" key="1">
    <citation type="submission" date="2020-03" db="EMBL/GenBank/DDBJ databases">
        <title>Assessment of the enzymatic potential of alkaline-tolerant lipase obtained from Bacillus luteus H11 (technogenic soil) for the bioremediation of saline soils contaminated with petroleum substances.</title>
        <authorList>
            <person name="Kalwasinska A."/>
        </authorList>
    </citation>
    <scope>NUCLEOTIDE SEQUENCE [LARGE SCALE GENOMIC DNA]</scope>
    <source>
        <strain evidence="4 5">H11</strain>
    </source>
</reference>
<evidence type="ECO:0000259" key="1">
    <source>
        <dbReference type="PROSITE" id="PS50112"/>
    </source>
</evidence>
<dbReference type="Pfam" id="PF13426">
    <property type="entry name" value="PAS_9"/>
    <property type="match status" value="1"/>
</dbReference>
<dbReference type="InterPro" id="IPR001610">
    <property type="entry name" value="PAC"/>
</dbReference>
<dbReference type="RefSeq" id="WP_168008118.1">
    <property type="nucleotide sequence ID" value="NZ_JAATHJ010000024.1"/>
</dbReference>
<feature type="domain" description="PAS" evidence="1">
    <location>
        <begin position="115"/>
        <end position="185"/>
    </location>
</feature>
<dbReference type="FunFam" id="3.30.70.270:FF:000001">
    <property type="entry name" value="Diguanylate cyclase domain protein"/>
    <property type="match status" value="1"/>
</dbReference>
<dbReference type="InterPro" id="IPR013655">
    <property type="entry name" value="PAS_fold_3"/>
</dbReference>
<dbReference type="Pfam" id="PF08447">
    <property type="entry name" value="PAS_3"/>
    <property type="match status" value="1"/>
</dbReference>
<dbReference type="InterPro" id="IPR043128">
    <property type="entry name" value="Rev_trsase/Diguanyl_cyclase"/>
</dbReference>
<dbReference type="AlphaFoldDB" id="A0A969PSG3"/>
<dbReference type="GO" id="GO:0006355">
    <property type="term" value="P:regulation of DNA-templated transcription"/>
    <property type="evidence" value="ECO:0007669"/>
    <property type="project" value="InterPro"/>
</dbReference>
<dbReference type="SUPFAM" id="SSF55073">
    <property type="entry name" value="Nucleotide cyclase"/>
    <property type="match status" value="1"/>
</dbReference>
<feature type="domain" description="GGDEF" evidence="3">
    <location>
        <begin position="673"/>
        <end position="806"/>
    </location>
</feature>
<dbReference type="EMBL" id="JAATHJ010000024">
    <property type="protein sequence ID" value="NJP38533.1"/>
    <property type="molecule type" value="Genomic_DNA"/>
</dbReference>
<dbReference type="PANTHER" id="PTHR44757:SF2">
    <property type="entry name" value="BIOFILM ARCHITECTURE MAINTENANCE PROTEIN MBAA"/>
    <property type="match status" value="1"/>
</dbReference>
<dbReference type="PROSITE" id="PS50887">
    <property type="entry name" value="GGDEF"/>
    <property type="match status" value="1"/>
</dbReference>
<evidence type="ECO:0000259" key="3">
    <source>
        <dbReference type="PROSITE" id="PS50887"/>
    </source>
</evidence>
<dbReference type="InterPro" id="IPR000700">
    <property type="entry name" value="PAS-assoc_C"/>
</dbReference>
<dbReference type="InterPro" id="IPR035965">
    <property type="entry name" value="PAS-like_dom_sf"/>
</dbReference>
<dbReference type="Gene3D" id="3.30.450.20">
    <property type="entry name" value="PAS domain"/>
    <property type="match status" value="4"/>
</dbReference>
<dbReference type="Proteomes" id="UP000752012">
    <property type="component" value="Unassembled WGS sequence"/>
</dbReference>
<dbReference type="PROSITE" id="PS50112">
    <property type="entry name" value="PAS"/>
    <property type="match status" value="2"/>
</dbReference>
<sequence>MGISDYKSALELFSAPAVFLKRTGNAERGFLLEAANTPFTSLISENADVQLSELERFMDSTNKELFHQMCSYVWSSQTSSSFKLMVKGRFFMVYISMVQAGLSLLFTDITSVQSRLDTLETYVANSPALMCRMDESGMILEVNAEWEVLIGVSSGMLVGRSMLDLVLEEDREPSKKAFMRAFRGETIRHFLNRIVTAAGTIHYLEWHLSISGRMVLASAVDATDRELHHREAVKRGKLLENLTEEVPGGLYQLKRDENGTISFPYYSKGFLDIFQVGETELKQDESVVFSKVVGEDQDKALQSMLESAETMSRWVLEFRIKDEDDNVRWIRGRSQPAAYRYGAVIWYGHVYDITEEKNRELALKESEEKMRLLTTQVPGMLYQFDVSRDGDFSFSAASEGVNSLTGFTQEQVCRDAACLLQNIEAPDLERVERSINAAVKDQSLWSLEYWYHHPEKGRRRLRGNAQPRKLSGGTVRFYGYIYDITEAIQKEEKLEERERLITQISDRIPGIIYQMTGTGPDDLRFTMAAGQMETLLGMNFNEKELQQYPIMDLVYKQDREDLQKVIDASVEHLTLFDCTFRIHVGEAKLKWVRATSTPERLQDGRILWSGYLNDVTKAKHSEFALLESESRFKKLAAEMQDMAYHDPLTGLPNRRMLFQQLELEMERSDMTGSSIGLLFIDLDDFKAINDTYGHDAGDLLLKEIAMRLQNSVRQSDLAARMAGDEFLILFTGLTAEHDLRSAVENVMDAIGAPFHVHDQMMTCSASVGAASYPEHGRTADELISCADKAMYQQKRAEKNGFLVYEKGMEFL</sequence>
<dbReference type="InterPro" id="IPR000160">
    <property type="entry name" value="GGDEF_dom"/>
</dbReference>
<dbReference type="SMART" id="SM00091">
    <property type="entry name" value="PAS"/>
    <property type="match status" value="3"/>
</dbReference>
<evidence type="ECO:0000313" key="4">
    <source>
        <dbReference type="EMBL" id="NJP38533.1"/>
    </source>
</evidence>
<proteinExistence type="predicted"/>
<keyword evidence="5" id="KW-1185">Reference proteome</keyword>
<accession>A0A969PSG3</accession>
<organism evidence="4 5">
    <name type="scientific">Alkalicoccus luteus</name>
    <dbReference type="NCBI Taxonomy" id="1237094"/>
    <lineage>
        <taxon>Bacteria</taxon>
        <taxon>Bacillati</taxon>
        <taxon>Bacillota</taxon>
        <taxon>Bacilli</taxon>
        <taxon>Bacillales</taxon>
        <taxon>Bacillaceae</taxon>
        <taxon>Alkalicoccus</taxon>
    </lineage>
</organism>
<dbReference type="SMART" id="SM00086">
    <property type="entry name" value="PAC"/>
    <property type="match status" value="3"/>
</dbReference>
<dbReference type="InterPro" id="IPR000014">
    <property type="entry name" value="PAS"/>
</dbReference>
<dbReference type="InterPro" id="IPR052155">
    <property type="entry name" value="Biofilm_reg_signaling"/>
</dbReference>
<gene>
    <name evidence="4" type="ORF">HCN83_13125</name>
</gene>
<dbReference type="PANTHER" id="PTHR44757">
    <property type="entry name" value="DIGUANYLATE CYCLASE DGCP"/>
    <property type="match status" value="1"/>
</dbReference>